<comment type="caution">
    <text evidence="4">The sequence shown here is derived from an EMBL/GenBank/DDBJ whole genome shotgun (WGS) entry which is preliminary data.</text>
</comment>
<dbReference type="PROSITE" id="PS00028">
    <property type="entry name" value="ZINC_FINGER_C2H2_1"/>
    <property type="match status" value="1"/>
</dbReference>
<proteinExistence type="predicted"/>
<sequence length="91" mass="10586">MDAEVISKDFYCRACYSQLRHLFVSHVDSFWYYQTVLTSAYSRCGRRVYCGMDVEQHSMTPQVEIFRCGGCQLVFMSKESLTMHAGPPNHF</sequence>
<evidence type="ECO:0000313" key="6">
    <source>
        <dbReference type="EMBL" id="GFR31651.1"/>
    </source>
</evidence>
<evidence type="ECO:0000259" key="1">
    <source>
        <dbReference type="PROSITE" id="PS00028"/>
    </source>
</evidence>
<evidence type="ECO:0000313" key="2">
    <source>
        <dbReference type="EMBL" id="GFQ71680.1"/>
    </source>
</evidence>
<dbReference type="Proteomes" id="UP000887116">
    <property type="component" value="Unassembled WGS sequence"/>
</dbReference>
<dbReference type="AlphaFoldDB" id="A0A8X6GPE8"/>
<accession>A0A8X6GPE8</accession>
<evidence type="ECO:0000313" key="7">
    <source>
        <dbReference type="EMBL" id="GFR31656.1"/>
    </source>
</evidence>
<dbReference type="EMBL" id="BMAO01006346">
    <property type="protein sequence ID" value="GFR07863.1"/>
    <property type="molecule type" value="Genomic_DNA"/>
</dbReference>
<dbReference type="EMBL" id="BMAO01011157">
    <property type="protein sequence ID" value="GFQ71680.1"/>
    <property type="molecule type" value="Genomic_DNA"/>
</dbReference>
<keyword evidence="8" id="KW-1185">Reference proteome</keyword>
<dbReference type="InterPro" id="IPR013087">
    <property type="entry name" value="Znf_C2H2_type"/>
</dbReference>
<name>A0A8X6GPE8_TRICU</name>
<gene>
    <name evidence="4" type="ORF">TNCT_306211</name>
    <name evidence="5" type="ORF">TNCT_306231</name>
    <name evidence="6" type="ORF">TNCT_33581</name>
    <name evidence="7" type="ORF">TNCT_33601</name>
    <name evidence="3" type="ORF">TNCT_396541</name>
    <name evidence="2" type="ORF">TNCT_697241</name>
</gene>
<reference evidence="4" key="1">
    <citation type="submission" date="2020-07" db="EMBL/GenBank/DDBJ databases">
        <title>Multicomponent nature underlies the extraordinary mechanical properties of spider dragline silk.</title>
        <authorList>
            <person name="Kono N."/>
            <person name="Nakamura H."/>
            <person name="Mori M."/>
            <person name="Yoshida Y."/>
            <person name="Ohtoshi R."/>
            <person name="Malay A.D."/>
            <person name="Moran D.A.P."/>
            <person name="Tomita M."/>
            <person name="Numata K."/>
            <person name="Arakawa K."/>
        </authorList>
    </citation>
    <scope>NUCLEOTIDE SEQUENCE</scope>
</reference>
<evidence type="ECO:0000313" key="4">
    <source>
        <dbReference type="EMBL" id="GFR07863.1"/>
    </source>
</evidence>
<protein>
    <recommendedName>
        <fullName evidence="1">C2H2-type domain-containing protein</fullName>
    </recommendedName>
</protein>
<evidence type="ECO:0000313" key="5">
    <source>
        <dbReference type="EMBL" id="GFR07866.1"/>
    </source>
</evidence>
<dbReference type="EMBL" id="BMAO01019612">
    <property type="protein sequence ID" value="GFR31656.1"/>
    <property type="molecule type" value="Genomic_DNA"/>
</dbReference>
<dbReference type="EMBL" id="BMAO01019612">
    <property type="protein sequence ID" value="GFR31651.1"/>
    <property type="molecule type" value="Genomic_DNA"/>
</dbReference>
<organism evidence="4 8">
    <name type="scientific">Trichonephila clavata</name>
    <name type="common">Joro spider</name>
    <name type="synonym">Nephila clavata</name>
    <dbReference type="NCBI Taxonomy" id="2740835"/>
    <lineage>
        <taxon>Eukaryota</taxon>
        <taxon>Metazoa</taxon>
        <taxon>Ecdysozoa</taxon>
        <taxon>Arthropoda</taxon>
        <taxon>Chelicerata</taxon>
        <taxon>Arachnida</taxon>
        <taxon>Araneae</taxon>
        <taxon>Araneomorphae</taxon>
        <taxon>Entelegynae</taxon>
        <taxon>Araneoidea</taxon>
        <taxon>Nephilidae</taxon>
        <taxon>Trichonephila</taxon>
    </lineage>
</organism>
<evidence type="ECO:0000313" key="8">
    <source>
        <dbReference type="Proteomes" id="UP000887116"/>
    </source>
</evidence>
<evidence type="ECO:0000313" key="3">
    <source>
        <dbReference type="EMBL" id="GFQ93288.1"/>
    </source>
</evidence>
<dbReference type="EMBL" id="BMAO01006346">
    <property type="protein sequence ID" value="GFR07866.1"/>
    <property type="molecule type" value="Genomic_DNA"/>
</dbReference>
<dbReference type="EMBL" id="BMAO01014170">
    <property type="protein sequence ID" value="GFQ93288.1"/>
    <property type="molecule type" value="Genomic_DNA"/>
</dbReference>
<feature type="domain" description="C2H2-type" evidence="1">
    <location>
        <begin position="68"/>
        <end position="90"/>
    </location>
</feature>